<feature type="compositionally biased region" description="Low complexity" evidence="1">
    <location>
        <begin position="14"/>
        <end position="23"/>
    </location>
</feature>
<dbReference type="InterPro" id="IPR035969">
    <property type="entry name" value="Rab-GAP_TBC_sf"/>
</dbReference>
<dbReference type="AlphaFoldDB" id="A0A517KVQ9"/>
<feature type="domain" description="Rab-GAP TBC" evidence="2">
    <location>
        <begin position="466"/>
        <end position="673"/>
    </location>
</feature>
<dbReference type="PROSITE" id="PS50086">
    <property type="entry name" value="TBC_RABGAP"/>
    <property type="match status" value="1"/>
</dbReference>
<feature type="compositionally biased region" description="Basic and acidic residues" evidence="1">
    <location>
        <begin position="325"/>
        <end position="337"/>
    </location>
</feature>
<evidence type="ECO:0000259" key="2">
    <source>
        <dbReference type="PROSITE" id="PS50086"/>
    </source>
</evidence>
<dbReference type="Proteomes" id="UP000316270">
    <property type="component" value="Chromosome 1"/>
</dbReference>
<dbReference type="EMBL" id="CP042185">
    <property type="protein sequence ID" value="QDS67469.1"/>
    <property type="molecule type" value="Genomic_DNA"/>
</dbReference>
<gene>
    <name evidence="3" type="ORF">FKW77_000887</name>
</gene>
<dbReference type="Gene3D" id="1.10.8.270">
    <property type="entry name" value="putative rabgap domain of human tbc1 domain family member 14 like domains"/>
    <property type="match status" value="1"/>
</dbReference>
<dbReference type="PANTHER" id="PTHR47219">
    <property type="entry name" value="RAB GTPASE-ACTIVATING PROTEIN 1-LIKE"/>
    <property type="match status" value="1"/>
</dbReference>
<keyword evidence="4" id="KW-1185">Reference proteome</keyword>
<proteinExistence type="predicted"/>
<feature type="compositionally biased region" description="Polar residues" evidence="1">
    <location>
        <begin position="126"/>
        <end position="135"/>
    </location>
</feature>
<feature type="region of interest" description="Disordered" evidence="1">
    <location>
        <begin position="216"/>
        <end position="244"/>
    </location>
</feature>
<feature type="compositionally biased region" description="Polar residues" evidence="1">
    <location>
        <begin position="1"/>
        <end position="13"/>
    </location>
</feature>
<dbReference type="Gene3D" id="1.10.10.750">
    <property type="entry name" value="Ypt/Rab-GAP domain of gyp1p, domain 1"/>
    <property type="match status" value="1"/>
</dbReference>
<dbReference type="InterPro" id="IPR053949">
    <property type="entry name" value="SBE2/SBE22_M"/>
</dbReference>
<dbReference type="PANTHER" id="PTHR47219:SF15">
    <property type="entry name" value="TBC1 DOMAIN FAMILY MEMBER 12 ISOFORM X1"/>
    <property type="match status" value="1"/>
</dbReference>
<feature type="region of interest" description="Disordered" evidence="1">
    <location>
        <begin position="117"/>
        <end position="192"/>
    </location>
</feature>
<name>A0A517KVQ9_9PEZI</name>
<dbReference type="GO" id="GO:0031267">
    <property type="term" value="F:small GTPase binding"/>
    <property type="evidence" value="ECO:0007669"/>
    <property type="project" value="TreeGrafter"/>
</dbReference>
<organism evidence="3 4">
    <name type="scientific">Venturia effusa</name>
    <dbReference type="NCBI Taxonomy" id="50376"/>
    <lineage>
        <taxon>Eukaryota</taxon>
        <taxon>Fungi</taxon>
        <taxon>Dikarya</taxon>
        <taxon>Ascomycota</taxon>
        <taxon>Pezizomycotina</taxon>
        <taxon>Dothideomycetes</taxon>
        <taxon>Pleosporomycetidae</taxon>
        <taxon>Venturiales</taxon>
        <taxon>Venturiaceae</taxon>
        <taxon>Venturia</taxon>
    </lineage>
</organism>
<dbReference type="FunFam" id="1.10.8.270:FF:000034">
    <property type="entry name" value="TBC (Tre-2/Bub2/Cdc16) domain family"/>
    <property type="match status" value="1"/>
</dbReference>
<evidence type="ECO:0000256" key="1">
    <source>
        <dbReference type="SAM" id="MobiDB-lite"/>
    </source>
</evidence>
<dbReference type="SMART" id="SM00164">
    <property type="entry name" value="TBC"/>
    <property type="match status" value="1"/>
</dbReference>
<evidence type="ECO:0000313" key="3">
    <source>
        <dbReference type="EMBL" id="QDS67469.1"/>
    </source>
</evidence>
<sequence>MSTSPGSPPELTNSKSSKSSSFHSDSDVEQPDIAHFEDISLEDLHHDAYPQHHDIYTRNLKLIHLDKKPPLMTTAVTTSMQKFTSHSMPSLHSRDLTSKQAHHFTPANAVHQQLSLPARRQKKRQPQTNPSSTQFFPKIATNRRSRSTSPISPTPSTFSATPPSRHSSSRRHRSVEPLVVSSKRQSWQPGRKTVKELEAEFHDSDDELPEDAIIFNIPISPRPPNERETLPRRSSPPGSTSHSPVAAIQIKGLGIAMPNPDVAANMLKGPPPKSPRLSMVARSVSMTSIPEDCSLNLRTAGRSWDNALSELSPEARALTQILETQAEKEEREREEKVQAGSPRKRRSTEKRRFSSSEVELPPMRKHELLIDPLPISKEKEKHLTRTRPSWLPPKNPEEEKRHLREYQKMMIKAKQAEEEKEKKRQREQCLRDSTRETLTRVWEEHVLPNWNTSINEPRTKELFWKGITPRNRGNFWKKAVGNESALSDATYNAASSRAKKTHARLSKLAPDEASKEQEWQWFEAIKRDIEEAFPELKIFQPGGPLHQTLLDVLMAYAMYRSDVGYVYGTHFIAGLLVLNLSAADSFITLSNLLNRPIPTAFVTNDTAATDRIYDVVLRTLRYKLPALHAHLMLPTTRVTAAEYMQPMFRTLFCSQKFGMDIASRIMDCYVFDGDGILVRACVGTLAKLESRLYGSREEILELLGSARGGPWDLGKEDDFMELMREMGRYELGHKPEDAPHILLAAK</sequence>
<dbReference type="InterPro" id="IPR050302">
    <property type="entry name" value="Rab_GAP_TBC_domain"/>
</dbReference>
<protein>
    <recommendedName>
        <fullName evidence="2">Rab-GAP TBC domain-containing protein</fullName>
    </recommendedName>
</protein>
<evidence type="ECO:0000313" key="4">
    <source>
        <dbReference type="Proteomes" id="UP000316270"/>
    </source>
</evidence>
<reference evidence="3 4" key="1">
    <citation type="submission" date="2019-07" db="EMBL/GenBank/DDBJ databases">
        <title>Finished genome of Venturia effusa.</title>
        <authorList>
            <person name="Young C.A."/>
            <person name="Cox M.P."/>
            <person name="Ganley A.R.D."/>
            <person name="David W.J."/>
        </authorList>
    </citation>
    <scope>NUCLEOTIDE SEQUENCE [LARGE SCALE GENOMIC DNA]</scope>
    <source>
        <strain evidence="4">albino</strain>
    </source>
</reference>
<feature type="region of interest" description="Disordered" evidence="1">
    <location>
        <begin position="380"/>
        <end position="400"/>
    </location>
</feature>
<dbReference type="Pfam" id="PF00566">
    <property type="entry name" value="RabGAP-TBC"/>
    <property type="match status" value="1"/>
</dbReference>
<dbReference type="Pfam" id="PF22874">
    <property type="entry name" value="SBE2_M"/>
    <property type="match status" value="1"/>
</dbReference>
<feature type="compositionally biased region" description="Low complexity" evidence="1">
    <location>
        <begin position="147"/>
        <end position="166"/>
    </location>
</feature>
<dbReference type="STRING" id="50376.A0A517KVQ9"/>
<dbReference type="OrthoDB" id="289721at2759"/>
<dbReference type="InterPro" id="IPR000195">
    <property type="entry name" value="Rab-GAP-TBC_dom"/>
</dbReference>
<dbReference type="SUPFAM" id="SSF47923">
    <property type="entry name" value="Ypt/Rab-GAP domain of gyp1p"/>
    <property type="match status" value="2"/>
</dbReference>
<feature type="region of interest" description="Disordered" evidence="1">
    <location>
        <begin position="324"/>
        <end position="360"/>
    </location>
</feature>
<dbReference type="Gene3D" id="1.10.472.80">
    <property type="entry name" value="Ypt/Rab-GAP domain of gyp1p, domain 3"/>
    <property type="match status" value="1"/>
</dbReference>
<dbReference type="GO" id="GO:0005096">
    <property type="term" value="F:GTPase activator activity"/>
    <property type="evidence" value="ECO:0007669"/>
    <property type="project" value="TreeGrafter"/>
</dbReference>
<feature type="region of interest" description="Disordered" evidence="1">
    <location>
        <begin position="1"/>
        <end position="34"/>
    </location>
</feature>
<accession>A0A517KVQ9</accession>